<dbReference type="Proteomes" id="UP000604273">
    <property type="component" value="Unassembled WGS sequence"/>
</dbReference>
<dbReference type="SUPFAM" id="SSF56645">
    <property type="entry name" value="Acyl-CoA dehydrogenase NM domain-like"/>
    <property type="match status" value="1"/>
</dbReference>
<reference evidence="2" key="1">
    <citation type="journal article" date="2020" name="BMC Genomics">
        <title>Correction to: Identification and distribution of gene clusters required for synthesis of sphingolipid metabolism inhibitors in diverse species of the filamentous fungus Fusarium.</title>
        <authorList>
            <person name="Kim H.S."/>
            <person name="Lohmar J.M."/>
            <person name="Busman M."/>
            <person name="Brown D.W."/>
            <person name="Naumann T.A."/>
            <person name="Divon H.H."/>
            <person name="Lysoe E."/>
            <person name="Uhlig S."/>
            <person name="Proctor R.H."/>
        </authorList>
    </citation>
    <scope>NUCLEOTIDE SEQUENCE</scope>
    <source>
        <strain evidence="2">NRRL 45417</strain>
    </source>
</reference>
<evidence type="ECO:0000313" key="2">
    <source>
        <dbReference type="EMBL" id="KAF4948014.1"/>
    </source>
</evidence>
<evidence type="ECO:0000256" key="1">
    <source>
        <dbReference type="SAM" id="MobiDB-lite"/>
    </source>
</evidence>
<dbReference type="GO" id="GO:0016627">
    <property type="term" value="F:oxidoreductase activity, acting on the CH-CH group of donors"/>
    <property type="evidence" value="ECO:0007669"/>
    <property type="project" value="InterPro"/>
</dbReference>
<feature type="region of interest" description="Disordered" evidence="1">
    <location>
        <begin position="96"/>
        <end position="116"/>
    </location>
</feature>
<dbReference type="Gene3D" id="2.40.110.10">
    <property type="entry name" value="Butyryl-CoA Dehydrogenase, subunit A, domain 2"/>
    <property type="match status" value="1"/>
</dbReference>
<sequence length="116" mass="12922">MTLLARTTSLDKVTKPSEDLSLFWIDLNRGQPGLERRRIKKMGGRAVDTNEVFFENYTIHSSPLISKRDKGFKMILHGMNVESCLLAGKALSLSYAASPKQHPTQKPASCSKGRSE</sequence>
<gene>
    <name evidence="2" type="ORF">FGADI_10009</name>
</gene>
<reference evidence="2" key="2">
    <citation type="submission" date="2020-05" db="EMBL/GenBank/DDBJ databases">
        <authorList>
            <person name="Kim H.-S."/>
            <person name="Proctor R.H."/>
            <person name="Brown D.W."/>
        </authorList>
    </citation>
    <scope>NUCLEOTIDE SEQUENCE</scope>
    <source>
        <strain evidence="2">NRRL 45417</strain>
    </source>
</reference>
<protein>
    <submittedName>
        <fullName evidence="2">Uncharacterized protein</fullName>
    </submittedName>
</protein>
<accession>A0A8H4SYS1</accession>
<dbReference type="InterPro" id="IPR009100">
    <property type="entry name" value="AcylCoA_DH/oxidase_NM_dom_sf"/>
</dbReference>
<proteinExistence type="predicted"/>
<name>A0A8H4SYS1_9HYPO</name>
<organism evidence="2 3">
    <name type="scientific">Fusarium gaditjirri</name>
    <dbReference type="NCBI Taxonomy" id="282569"/>
    <lineage>
        <taxon>Eukaryota</taxon>
        <taxon>Fungi</taxon>
        <taxon>Dikarya</taxon>
        <taxon>Ascomycota</taxon>
        <taxon>Pezizomycotina</taxon>
        <taxon>Sordariomycetes</taxon>
        <taxon>Hypocreomycetidae</taxon>
        <taxon>Hypocreales</taxon>
        <taxon>Nectriaceae</taxon>
        <taxon>Fusarium</taxon>
        <taxon>Fusarium nisikadoi species complex</taxon>
    </lineage>
</organism>
<evidence type="ECO:0000313" key="3">
    <source>
        <dbReference type="Proteomes" id="UP000604273"/>
    </source>
</evidence>
<keyword evidence="3" id="KW-1185">Reference proteome</keyword>
<comment type="caution">
    <text evidence="2">The sequence shown here is derived from an EMBL/GenBank/DDBJ whole genome shotgun (WGS) entry which is preliminary data.</text>
</comment>
<dbReference type="EMBL" id="JABFAI010000273">
    <property type="protein sequence ID" value="KAF4948014.1"/>
    <property type="molecule type" value="Genomic_DNA"/>
</dbReference>
<dbReference type="OrthoDB" id="435240at2759"/>
<dbReference type="InterPro" id="IPR046373">
    <property type="entry name" value="Acyl-CoA_Oxase/DH_mid-dom_sf"/>
</dbReference>
<dbReference type="AlphaFoldDB" id="A0A8H4SYS1"/>